<gene>
    <name evidence="1" type="ORF">KUV50_04855</name>
</gene>
<dbReference type="AlphaFoldDB" id="A0A953HLT8"/>
<organism evidence="1 2">
    <name type="scientific">Membranihabitans marinus</name>
    <dbReference type="NCBI Taxonomy" id="1227546"/>
    <lineage>
        <taxon>Bacteria</taxon>
        <taxon>Pseudomonadati</taxon>
        <taxon>Bacteroidota</taxon>
        <taxon>Saprospiria</taxon>
        <taxon>Saprospirales</taxon>
        <taxon>Saprospiraceae</taxon>
        <taxon>Membranihabitans</taxon>
    </lineage>
</organism>
<dbReference type="RefSeq" id="WP_222578976.1">
    <property type="nucleotide sequence ID" value="NZ_JAHVHU010000005.1"/>
</dbReference>
<comment type="caution">
    <text evidence="1">The sequence shown here is derived from an EMBL/GenBank/DDBJ whole genome shotgun (WGS) entry which is preliminary data.</text>
</comment>
<accession>A0A953HLT8</accession>
<dbReference type="Gene3D" id="2.60.40.4070">
    <property type="match status" value="1"/>
</dbReference>
<sequence>MAKYYFLFILIYSVSSLHAQKCDWRDLLRIPAEWSGDTERILTTPSGWQLNDDQARNTELVWKSEKSATLFQLSFSLDFPPSPNNRLEVVVGFRDSLNQDAGSLHLVVGESGDQDGVQLTYHQNEKLIGKSTIWRGLYGAGADRSTWFLTISKTVLSIQNESEDSLYQLPWETESPVRIHAILIRCTYTKSRSTGFVFHHVNVGTGSETGILRIVPGDIFISEYRIPQNSSGCFIELYNSFMNPVCVTGLRILLDGLIFELPPILFIPGDYTLIADSTSVWAAEGIAVPIHEFVDKEGSFSEIRLFHLNDLIHVVYLPEDGGNYSWEMIDITKPCRTDNWLQSATVDGTPGKENGWFSTLDSGSVSFHWKNSQTGILSYPSLVLGQNGFAPSIASNHAFAIKIREEKSLVEIYFKNGFTRADSLVLRIIADYQGCGGSGISLDTTIVEKPPNRGRKYGLLFTELMYDPPAGCPEYLEISNLEGERVVWDQLILQRSGASPIPLNVPVEWSANESRVLTAAGSGFKKCYQEVRNESVFVVPRFSLPNRGGHLILAAVDPVNRIVDEASYGPYDHNEIFSNPKGIALERNIFIPERNKWRSGFVQFGHRSPGFVPEWELEPRVEVIFSSSTIFTTPGRSPSELEITLKTPGVGGSVTIEIFDLHGHKIQTLADAIPVQGGETFIWKGSEETGLLLPEGLYLFWIYYFDMEGHKRIIKKTCVLSNN</sequence>
<reference evidence="1" key="1">
    <citation type="submission" date="2021-06" db="EMBL/GenBank/DDBJ databases">
        <title>44 bacteria genomes isolated from Dapeng, Shenzhen.</title>
        <authorList>
            <person name="Zheng W."/>
            <person name="Yu S."/>
            <person name="Huang Y."/>
        </authorList>
    </citation>
    <scope>NUCLEOTIDE SEQUENCE</scope>
    <source>
        <strain evidence="1">DP5N28-2</strain>
    </source>
</reference>
<name>A0A953HLT8_9BACT</name>
<dbReference type="EMBL" id="JAHVHU010000005">
    <property type="protein sequence ID" value="MBY5957454.1"/>
    <property type="molecule type" value="Genomic_DNA"/>
</dbReference>
<keyword evidence="2" id="KW-1185">Reference proteome</keyword>
<evidence type="ECO:0008006" key="3">
    <source>
        <dbReference type="Google" id="ProtNLM"/>
    </source>
</evidence>
<proteinExistence type="predicted"/>
<dbReference type="Proteomes" id="UP000753961">
    <property type="component" value="Unassembled WGS sequence"/>
</dbReference>
<evidence type="ECO:0000313" key="1">
    <source>
        <dbReference type="EMBL" id="MBY5957454.1"/>
    </source>
</evidence>
<evidence type="ECO:0000313" key="2">
    <source>
        <dbReference type="Proteomes" id="UP000753961"/>
    </source>
</evidence>
<protein>
    <recommendedName>
        <fullName evidence="3">FlgD Ig-like domain-containing protein</fullName>
    </recommendedName>
</protein>